<keyword evidence="2" id="KW-0472">Membrane</keyword>
<evidence type="ECO:0000313" key="4">
    <source>
        <dbReference type="Proteomes" id="UP000008743"/>
    </source>
</evidence>
<accession>A0A0D2UE98</accession>
<protein>
    <submittedName>
        <fullName evidence="3">Uncharacterized protein</fullName>
    </submittedName>
</protein>
<dbReference type="EMBL" id="KE346365">
    <property type="protein sequence ID" value="KJE93451.1"/>
    <property type="molecule type" value="Genomic_DNA"/>
</dbReference>
<keyword evidence="2" id="KW-0812">Transmembrane</keyword>
<gene>
    <name evidence="3" type="ORF">CAOG_004240</name>
</gene>
<keyword evidence="2" id="KW-1133">Transmembrane helix</keyword>
<feature type="region of interest" description="Disordered" evidence="1">
    <location>
        <begin position="69"/>
        <end position="188"/>
    </location>
</feature>
<dbReference type="AlphaFoldDB" id="A0A0D2UE98"/>
<organism evidence="3 4">
    <name type="scientific">Capsaspora owczarzaki (strain ATCC 30864)</name>
    <dbReference type="NCBI Taxonomy" id="595528"/>
    <lineage>
        <taxon>Eukaryota</taxon>
        <taxon>Filasterea</taxon>
        <taxon>Capsaspora</taxon>
    </lineage>
</organism>
<name>A0A0D2UE98_CAPO3</name>
<evidence type="ECO:0000256" key="1">
    <source>
        <dbReference type="SAM" id="MobiDB-lite"/>
    </source>
</evidence>
<feature type="compositionally biased region" description="Low complexity" evidence="1">
    <location>
        <begin position="69"/>
        <end position="100"/>
    </location>
</feature>
<feature type="compositionally biased region" description="Low complexity" evidence="1">
    <location>
        <begin position="133"/>
        <end position="161"/>
    </location>
</feature>
<feature type="transmembrane region" description="Helical" evidence="2">
    <location>
        <begin position="20"/>
        <end position="47"/>
    </location>
</feature>
<dbReference type="RefSeq" id="XP_004348065.1">
    <property type="nucleotide sequence ID" value="XM_004348015.2"/>
</dbReference>
<proteinExistence type="predicted"/>
<dbReference type="InParanoid" id="A0A0D2UE98"/>
<reference evidence="4" key="1">
    <citation type="submission" date="2011-02" db="EMBL/GenBank/DDBJ databases">
        <title>The Genome Sequence of Capsaspora owczarzaki ATCC 30864.</title>
        <authorList>
            <person name="Russ C."/>
            <person name="Cuomo C."/>
            <person name="Burger G."/>
            <person name="Gray M.W."/>
            <person name="Holland P.W.H."/>
            <person name="King N."/>
            <person name="Lang F.B.F."/>
            <person name="Roger A.J."/>
            <person name="Ruiz-Trillo I."/>
            <person name="Young S.K."/>
            <person name="Zeng Q."/>
            <person name="Gargeya S."/>
            <person name="Alvarado L."/>
            <person name="Berlin A."/>
            <person name="Chapman S.B."/>
            <person name="Chen Z."/>
            <person name="Freedman E."/>
            <person name="Gellesch M."/>
            <person name="Goldberg J."/>
            <person name="Griggs A."/>
            <person name="Gujja S."/>
            <person name="Heilman E."/>
            <person name="Heiman D."/>
            <person name="Howarth C."/>
            <person name="Mehta T."/>
            <person name="Neiman D."/>
            <person name="Pearson M."/>
            <person name="Roberts A."/>
            <person name="Saif S."/>
            <person name="Shea T."/>
            <person name="Shenoy N."/>
            <person name="Sisk P."/>
            <person name="Stolte C."/>
            <person name="Sykes S."/>
            <person name="White J."/>
            <person name="Yandava C."/>
            <person name="Haas B."/>
            <person name="Nusbaum C."/>
            <person name="Birren B."/>
        </authorList>
    </citation>
    <scope>NUCLEOTIDE SEQUENCE</scope>
    <source>
        <strain evidence="4">ATCC 30864</strain>
    </source>
</reference>
<feature type="compositionally biased region" description="Basic and acidic residues" evidence="1">
    <location>
        <begin position="115"/>
        <end position="132"/>
    </location>
</feature>
<feature type="compositionally biased region" description="Polar residues" evidence="1">
    <location>
        <begin position="162"/>
        <end position="174"/>
    </location>
</feature>
<sequence length="188" mass="20405">MDTFSQGTLIRLVSLTSFAIVYALGLDFFYFIFIAVVLFAGPFVWNWEKNKIKAQRMLELQRRMTRAARTTGTASTLSASNTTADAKSSVVPSSGAAGAESESEPAEPVFGASWDPERQRDRRNAYHDKIKSEQQPSSSPSEAESTSPAAADDAHTSPAATQTDSTEPATTSIASPAELRKRRPQRAD</sequence>
<evidence type="ECO:0000256" key="2">
    <source>
        <dbReference type="SAM" id="Phobius"/>
    </source>
</evidence>
<keyword evidence="4" id="KW-1185">Reference proteome</keyword>
<dbReference type="Proteomes" id="UP000008743">
    <property type="component" value="Unassembled WGS sequence"/>
</dbReference>
<evidence type="ECO:0000313" key="3">
    <source>
        <dbReference type="EMBL" id="KJE93451.1"/>
    </source>
</evidence>